<dbReference type="Pfam" id="PF00069">
    <property type="entry name" value="Pkinase"/>
    <property type="match status" value="1"/>
</dbReference>
<dbReference type="FunFam" id="1.10.510.10:FF:000049">
    <property type="entry name" value="Mitogen-activated protein kinase"/>
    <property type="match status" value="1"/>
</dbReference>
<dbReference type="PROSITE" id="PS00107">
    <property type="entry name" value="PROTEIN_KINASE_ATP"/>
    <property type="match status" value="1"/>
</dbReference>
<dbReference type="InterPro" id="IPR017441">
    <property type="entry name" value="Protein_kinase_ATP_BS"/>
</dbReference>
<feature type="binding site" evidence="8">
    <location>
        <position position="50"/>
    </location>
    <ligand>
        <name>ATP</name>
        <dbReference type="ChEBI" id="CHEBI:30616"/>
    </ligand>
</feature>
<gene>
    <name evidence="12" type="primary">HOG1</name>
    <name evidence="12" type="ORF">MVES_003058</name>
</gene>
<dbReference type="InterPro" id="IPR024338">
    <property type="entry name" value="MID1/Yam8"/>
</dbReference>
<evidence type="ECO:0000256" key="8">
    <source>
        <dbReference type="PROSITE-ProRule" id="PRU10141"/>
    </source>
</evidence>
<dbReference type="PANTHER" id="PTHR39142:SF1">
    <property type="entry name" value="AEL197CP"/>
    <property type="match status" value="1"/>
</dbReference>
<keyword evidence="3 9" id="KW-0723">Serine/threonine-protein kinase</keyword>
<feature type="domain" description="Protein kinase" evidence="11">
    <location>
        <begin position="20"/>
        <end position="299"/>
    </location>
</feature>
<dbReference type="PROSITE" id="PS00108">
    <property type="entry name" value="PROTEIN_KINASE_ST"/>
    <property type="match status" value="1"/>
</dbReference>
<dbReference type="EC" id="2.7.11.24" evidence="2 9"/>
<evidence type="ECO:0000313" key="12">
    <source>
        <dbReference type="EMBL" id="PKI82992.1"/>
    </source>
</evidence>
<evidence type="ECO:0000256" key="2">
    <source>
        <dbReference type="ARBA" id="ARBA00012411"/>
    </source>
</evidence>
<dbReference type="GO" id="GO:0005262">
    <property type="term" value="F:calcium channel activity"/>
    <property type="evidence" value="ECO:0007669"/>
    <property type="project" value="InterPro"/>
</dbReference>
<protein>
    <recommendedName>
        <fullName evidence="2 9">Mitogen-activated protein kinase</fullName>
        <ecNumber evidence="2 9">2.7.11.24</ecNumber>
    </recommendedName>
</protein>
<sequence>MADFTKLSIFGTVFEVTTRYDNLQPVGMGAFGLVCSAKDKLADTSVAIKKVMKPFSTPVLAKRTYRELKLLKHIQHENIISLSDIFISPLEDLYFVTELLGTDLHRLLTSRPLERQFVQYFLYQILRGLKYVHSAGVVHRDLKPSNILINENCDLKICDFGLARVQDPQMTGYVSTRYYRAPEIMLTWQKYDVAVDVWSAGCIFSEMLEGKPLFPGKDHVNQFSIITELLGTPPDEVINTICSENTLRFVRSLPNRERVNFREHFPNTDPEALDLLDKMLVFDLNKRITAADALSHSYLAPYHNPADEPEADETFDWSFNDADLPIDTWKVMMYSEILGSGNAVKTTLPMLTTDSRVNASTGLIPQPSSIPVEPADEAPYALHDSVMVRSDLSMSDTDGLHYTFAPPPNVPVYITLSLCAGPSIPPYNTSDDNLMDQLGMSADEARQATLVSLYVSDSSNQKKPGPDQGVDKKFVGYAQGGWSEIPVPKGTKDGLWIGVFPPKDPRGLNGTYRIQLAASTVAQLERVAGEAGVFYDDSDRRTALLTSFNYTTPAPNISLIVLPTDGDFSLASLTYFNSSFCAIFDAWSQFNRSPYAPDVNSSDTTRMTQNVVTRGDQYRDKKKETPLNPHVNDTAGMRPPGDPVALIDDLVVISQRAVNDSTDERTPQARKQFLVSDLMPGHNYTAYLVSTVNQTGTLARTLYPAVKFVTKTNPTCRLVYDLPFCPELAYSIPFNPGLSVEEAMSVMEKMISANYGNFSATLATFPCKSEQFGLYSSVATCDGCLRAYQNWLCAVAIPRCTDLIDPAHSVASQNGTELQGLEMPANTHLYPYVVNRTGRNSSRQAYIDQLFDPGDYGELLPCLSTCEMVMRSCPPLIDWDCPKWTVTAERDYGTFADADSDGLGMGENGGAGKDGARFGGAATRYVAQDAFGNVYCNAMDVDRLLRQASGAVAVRPEWVGVVVLSVVGALLW</sequence>
<evidence type="ECO:0000256" key="5">
    <source>
        <dbReference type="ARBA" id="ARBA00022741"/>
    </source>
</evidence>
<dbReference type="GO" id="GO:0004707">
    <property type="term" value="F:MAP kinase activity"/>
    <property type="evidence" value="ECO:0007669"/>
    <property type="project" value="UniProtKB-EC"/>
</dbReference>
<dbReference type="GO" id="GO:0098703">
    <property type="term" value="P:calcium ion import across plasma membrane"/>
    <property type="evidence" value="ECO:0007669"/>
    <property type="project" value="InterPro"/>
</dbReference>
<dbReference type="EMBL" id="KZ454992">
    <property type="protein sequence ID" value="PKI82992.1"/>
    <property type="molecule type" value="Genomic_DNA"/>
</dbReference>
<evidence type="ECO:0000256" key="4">
    <source>
        <dbReference type="ARBA" id="ARBA00022679"/>
    </source>
</evidence>
<evidence type="ECO:0000259" key="11">
    <source>
        <dbReference type="PROSITE" id="PS50011"/>
    </source>
</evidence>
<dbReference type="InterPro" id="IPR011009">
    <property type="entry name" value="Kinase-like_dom_sf"/>
</dbReference>
<evidence type="ECO:0000313" key="13">
    <source>
        <dbReference type="Proteomes" id="UP000232875"/>
    </source>
</evidence>
<dbReference type="Pfam" id="PF12929">
    <property type="entry name" value="Mid1"/>
    <property type="match status" value="1"/>
</dbReference>
<dbReference type="SMART" id="SM00220">
    <property type="entry name" value="S_TKc"/>
    <property type="match status" value="1"/>
</dbReference>
<keyword evidence="9" id="KW-0460">Magnesium</keyword>
<dbReference type="SUPFAM" id="SSF56112">
    <property type="entry name" value="Protein kinase-like (PK-like)"/>
    <property type="match status" value="1"/>
</dbReference>
<dbReference type="Proteomes" id="UP000232875">
    <property type="component" value="Unassembled WGS sequence"/>
</dbReference>
<evidence type="ECO:0000256" key="10">
    <source>
        <dbReference type="SAM" id="MobiDB-lite"/>
    </source>
</evidence>
<comment type="activity regulation">
    <text evidence="9">Activated by threonine and tyrosine phosphorylation.</text>
</comment>
<dbReference type="GO" id="GO:0005524">
    <property type="term" value="F:ATP binding"/>
    <property type="evidence" value="ECO:0007669"/>
    <property type="project" value="UniProtKB-UniRule"/>
</dbReference>
<dbReference type="PROSITE" id="PS50011">
    <property type="entry name" value="PROTEIN_KINASE_DOM"/>
    <property type="match status" value="1"/>
</dbReference>
<keyword evidence="7 8" id="KW-0067">ATP-binding</keyword>
<comment type="similarity">
    <text evidence="9">Belongs to the protein kinase superfamily. Ser/Thr protein kinase family. MAP kinase subfamily.</text>
</comment>
<dbReference type="FunFam" id="3.30.200.20:FF:000050">
    <property type="entry name" value="Mitogen-activated protein kinase"/>
    <property type="match status" value="1"/>
</dbReference>
<keyword evidence="5 8" id="KW-0547">Nucleotide-binding</keyword>
<dbReference type="PANTHER" id="PTHR39142">
    <property type="entry name" value="MID1P"/>
    <property type="match status" value="1"/>
</dbReference>
<dbReference type="CDD" id="cd07856">
    <property type="entry name" value="STKc_Sty1_Hog1"/>
    <property type="match status" value="1"/>
</dbReference>
<feature type="compositionally biased region" description="Basic and acidic residues" evidence="10">
    <location>
        <begin position="616"/>
        <end position="625"/>
    </location>
</feature>
<evidence type="ECO:0000256" key="1">
    <source>
        <dbReference type="ARBA" id="ARBA00001946"/>
    </source>
</evidence>
<evidence type="ECO:0000256" key="9">
    <source>
        <dbReference type="RuleBase" id="RU361165"/>
    </source>
</evidence>
<dbReference type="InterPro" id="IPR000719">
    <property type="entry name" value="Prot_kinase_dom"/>
</dbReference>
<evidence type="ECO:0000256" key="3">
    <source>
        <dbReference type="ARBA" id="ARBA00022527"/>
    </source>
</evidence>
<reference evidence="12 13" key="1">
    <citation type="submission" date="2017-10" db="EMBL/GenBank/DDBJ databases">
        <title>A novel species of cold-tolerant Malassezia isolated from bats.</title>
        <authorList>
            <person name="Lorch J.M."/>
            <person name="Palmer J.M."/>
            <person name="Vanderwolf K.J."/>
            <person name="Schmidt K.Z."/>
            <person name="Verant M.L."/>
            <person name="Weller T.J."/>
            <person name="Blehert D.S."/>
        </authorList>
    </citation>
    <scope>NUCLEOTIDE SEQUENCE [LARGE SCALE GENOMIC DNA]</scope>
    <source>
        <strain evidence="12 13">NWHC:44797-103</strain>
    </source>
</reference>
<dbReference type="GO" id="GO:0051403">
    <property type="term" value="P:stress-activated MAPK cascade"/>
    <property type="evidence" value="ECO:0007669"/>
    <property type="project" value="InterPro"/>
</dbReference>
<keyword evidence="6 9" id="KW-0418">Kinase</keyword>
<dbReference type="InterPro" id="IPR003527">
    <property type="entry name" value="MAP_kinase_CS"/>
</dbReference>
<proteinExistence type="inferred from homology"/>
<accession>A0A2N1J928</accession>
<feature type="region of interest" description="Disordered" evidence="10">
    <location>
        <begin position="615"/>
        <end position="639"/>
    </location>
</feature>
<name>A0A2N1J928_9BASI</name>
<evidence type="ECO:0000256" key="7">
    <source>
        <dbReference type="ARBA" id="ARBA00022840"/>
    </source>
</evidence>
<organism evidence="12 13">
    <name type="scientific">Malassezia vespertilionis</name>
    <dbReference type="NCBI Taxonomy" id="2020962"/>
    <lineage>
        <taxon>Eukaryota</taxon>
        <taxon>Fungi</taxon>
        <taxon>Dikarya</taxon>
        <taxon>Basidiomycota</taxon>
        <taxon>Ustilaginomycotina</taxon>
        <taxon>Malasseziomycetes</taxon>
        <taxon>Malasseziales</taxon>
        <taxon>Malasseziaceae</taxon>
        <taxon>Malassezia</taxon>
    </lineage>
</organism>
<keyword evidence="13" id="KW-1185">Reference proteome</keyword>
<comment type="cofactor">
    <cofactor evidence="1 9">
        <name>Mg(2+)</name>
        <dbReference type="ChEBI" id="CHEBI:18420"/>
    </cofactor>
</comment>
<keyword evidence="4 9" id="KW-0808">Transferase</keyword>
<dbReference type="InterPro" id="IPR008271">
    <property type="entry name" value="Ser/Thr_kinase_AS"/>
</dbReference>
<dbReference type="STRING" id="2020962.A0A2N1J928"/>
<dbReference type="OrthoDB" id="192887at2759"/>
<evidence type="ECO:0000256" key="6">
    <source>
        <dbReference type="ARBA" id="ARBA00022777"/>
    </source>
</evidence>
<dbReference type="Gene3D" id="1.10.510.10">
    <property type="entry name" value="Transferase(Phosphotransferase) domain 1"/>
    <property type="match status" value="1"/>
</dbReference>
<dbReference type="Gene3D" id="3.30.200.20">
    <property type="entry name" value="Phosphorylase Kinase, domain 1"/>
    <property type="match status" value="1"/>
</dbReference>
<dbReference type="AlphaFoldDB" id="A0A2N1J928"/>
<comment type="catalytic activity">
    <reaction evidence="9">
        <text>L-threonyl-[protein] + ATP = O-phospho-L-threonyl-[protein] + ADP + H(+)</text>
        <dbReference type="Rhea" id="RHEA:46608"/>
        <dbReference type="Rhea" id="RHEA-COMP:11060"/>
        <dbReference type="Rhea" id="RHEA-COMP:11605"/>
        <dbReference type="ChEBI" id="CHEBI:15378"/>
        <dbReference type="ChEBI" id="CHEBI:30013"/>
        <dbReference type="ChEBI" id="CHEBI:30616"/>
        <dbReference type="ChEBI" id="CHEBI:61977"/>
        <dbReference type="ChEBI" id="CHEBI:456216"/>
        <dbReference type="EC" id="2.7.11.24"/>
    </reaction>
</comment>
<dbReference type="PROSITE" id="PS01351">
    <property type="entry name" value="MAPK"/>
    <property type="match status" value="1"/>
</dbReference>
<dbReference type="InterPro" id="IPR038783">
    <property type="entry name" value="MAPK_Sty1/HOG1"/>
</dbReference>